<dbReference type="PANTHER" id="PTHR44145">
    <property type="entry name" value="DNAJ HOMOLOG SUBFAMILY A MEMBER 3, MITOCHONDRIAL"/>
    <property type="match status" value="1"/>
</dbReference>
<dbReference type="Proteomes" id="UP000095283">
    <property type="component" value="Unplaced"/>
</dbReference>
<dbReference type="Gene3D" id="1.10.287.110">
    <property type="entry name" value="DnaJ domain"/>
    <property type="match status" value="1"/>
</dbReference>
<dbReference type="GO" id="GO:0007005">
    <property type="term" value="P:mitochondrion organization"/>
    <property type="evidence" value="ECO:0007669"/>
    <property type="project" value="TreeGrafter"/>
</dbReference>
<dbReference type="GO" id="GO:0005739">
    <property type="term" value="C:mitochondrion"/>
    <property type="evidence" value="ECO:0007669"/>
    <property type="project" value="TreeGrafter"/>
</dbReference>
<dbReference type="InterPro" id="IPR051938">
    <property type="entry name" value="Apopto_cytoskel_mod"/>
</dbReference>
<dbReference type="WBParaSite" id="Hba_01831">
    <property type="protein sequence ID" value="Hba_01831"/>
    <property type="gene ID" value="Hba_01831"/>
</dbReference>
<dbReference type="SUPFAM" id="SSF46565">
    <property type="entry name" value="Chaperone J-domain"/>
    <property type="match status" value="1"/>
</dbReference>
<evidence type="ECO:0000259" key="1">
    <source>
        <dbReference type="PROSITE" id="PS50076"/>
    </source>
</evidence>
<dbReference type="SMART" id="SM00271">
    <property type="entry name" value="DnaJ"/>
    <property type="match status" value="1"/>
</dbReference>
<organism evidence="2 3">
    <name type="scientific">Heterorhabditis bacteriophora</name>
    <name type="common">Entomopathogenic nematode worm</name>
    <dbReference type="NCBI Taxonomy" id="37862"/>
    <lineage>
        <taxon>Eukaryota</taxon>
        <taxon>Metazoa</taxon>
        <taxon>Ecdysozoa</taxon>
        <taxon>Nematoda</taxon>
        <taxon>Chromadorea</taxon>
        <taxon>Rhabditida</taxon>
        <taxon>Rhabditina</taxon>
        <taxon>Rhabditomorpha</taxon>
        <taxon>Strongyloidea</taxon>
        <taxon>Heterorhabditidae</taxon>
        <taxon>Heterorhabditis</taxon>
    </lineage>
</organism>
<dbReference type="Pfam" id="PF00226">
    <property type="entry name" value="DnaJ"/>
    <property type="match status" value="1"/>
</dbReference>
<dbReference type="CDD" id="cd06257">
    <property type="entry name" value="DnaJ"/>
    <property type="match status" value="1"/>
</dbReference>
<protein>
    <submittedName>
        <fullName evidence="3">J domain-containing protein</fullName>
    </submittedName>
</protein>
<dbReference type="PANTHER" id="PTHR44145:SF4">
    <property type="entry name" value="J DOMAIN-CONTAINING PROTEIN"/>
    <property type="match status" value="1"/>
</dbReference>
<keyword evidence="2" id="KW-1185">Reference proteome</keyword>
<accession>A0A1I7WAW5</accession>
<sequence length="244" mass="28762">MLRVPSFKLCYRNFTNRSSLVDHYAVLGLNTAATAKEVKAAYYKLSKQHHPDTNPNNKDEAAIKFQQVGSLIPIYLSFLVSIFKVLQAYEILGSDELRKIYDLDRQYANADIRRRRLFHSHFEMPEEFYAEFGKVKDEYEETEKVSLITHYSKLFMSNSNFLLQSSSNYKDSRAVKREQEELLREIEKEVVRIPGLNFVTYSKKEGSCHVFFRFLMHHDVRYNFFEGSTTSYVSHPNIRTTYEK</sequence>
<dbReference type="InterPro" id="IPR001623">
    <property type="entry name" value="DnaJ_domain"/>
</dbReference>
<dbReference type="GO" id="GO:0043066">
    <property type="term" value="P:negative regulation of apoptotic process"/>
    <property type="evidence" value="ECO:0007669"/>
    <property type="project" value="TreeGrafter"/>
</dbReference>
<evidence type="ECO:0000313" key="3">
    <source>
        <dbReference type="WBParaSite" id="Hba_01831"/>
    </source>
</evidence>
<reference evidence="3" key="1">
    <citation type="submission" date="2016-11" db="UniProtKB">
        <authorList>
            <consortium name="WormBaseParasite"/>
        </authorList>
    </citation>
    <scope>IDENTIFICATION</scope>
</reference>
<evidence type="ECO:0000313" key="2">
    <source>
        <dbReference type="Proteomes" id="UP000095283"/>
    </source>
</evidence>
<dbReference type="AlphaFoldDB" id="A0A1I7WAW5"/>
<dbReference type="PRINTS" id="PR00625">
    <property type="entry name" value="JDOMAIN"/>
</dbReference>
<proteinExistence type="predicted"/>
<feature type="domain" description="J" evidence="1">
    <location>
        <begin position="22"/>
        <end position="105"/>
    </location>
</feature>
<name>A0A1I7WAW5_HETBA</name>
<dbReference type="InterPro" id="IPR036869">
    <property type="entry name" value="J_dom_sf"/>
</dbReference>
<dbReference type="PROSITE" id="PS50076">
    <property type="entry name" value="DNAJ_2"/>
    <property type="match status" value="1"/>
</dbReference>